<dbReference type="Gene3D" id="3.40.50.12780">
    <property type="entry name" value="N-terminal domain of ligase-like"/>
    <property type="match status" value="1"/>
</dbReference>
<dbReference type="Proteomes" id="UP001202827">
    <property type="component" value="Unassembled WGS sequence"/>
</dbReference>
<evidence type="ECO:0000259" key="4">
    <source>
        <dbReference type="Pfam" id="PF00501"/>
    </source>
</evidence>
<accession>A0ABT0INI9</accession>
<comment type="similarity">
    <text evidence="1">Belongs to the ATP-dependent AMP-binding enzyme family.</text>
</comment>
<dbReference type="InterPro" id="IPR020845">
    <property type="entry name" value="AMP-binding_CS"/>
</dbReference>
<evidence type="ECO:0000256" key="2">
    <source>
        <dbReference type="ARBA" id="ARBA00022598"/>
    </source>
</evidence>
<dbReference type="InterPro" id="IPR042099">
    <property type="entry name" value="ANL_N_sf"/>
</dbReference>
<dbReference type="PANTHER" id="PTHR43201:SF5">
    <property type="entry name" value="MEDIUM-CHAIN ACYL-COA LIGASE ACSF2, MITOCHONDRIAL"/>
    <property type="match status" value="1"/>
</dbReference>
<dbReference type="Pfam" id="PF13193">
    <property type="entry name" value="AMP-binding_C"/>
    <property type="match status" value="1"/>
</dbReference>
<keyword evidence="2" id="KW-0436">Ligase</keyword>
<dbReference type="PROSITE" id="PS00455">
    <property type="entry name" value="AMP_BINDING"/>
    <property type="match status" value="1"/>
</dbReference>
<feature type="domain" description="AMP-binding enzyme C-terminal" evidence="5">
    <location>
        <begin position="462"/>
        <end position="537"/>
    </location>
</feature>
<evidence type="ECO:0000256" key="1">
    <source>
        <dbReference type="ARBA" id="ARBA00006432"/>
    </source>
</evidence>
<feature type="domain" description="AMP-dependent synthetase/ligase" evidence="4">
    <location>
        <begin position="28"/>
        <end position="411"/>
    </location>
</feature>
<protein>
    <submittedName>
        <fullName evidence="6">AMP-binding protein</fullName>
    </submittedName>
</protein>
<comment type="caution">
    <text evidence="6">The sequence shown here is derived from an EMBL/GenBank/DDBJ whole genome shotgun (WGS) entry which is preliminary data.</text>
</comment>
<evidence type="ECO:0000313" key="6">
    <source>
        <dbReference type="EMBL" id="MCK8779441.1"/>
    </source>
</evidence>
<evidence type="ECO:0000259" key="5">
    <source>
        <dbReference type="Pfam" id="PF13193"/>
    </source>
</evidence>
<dbReference type="InterPro" id="IPR025110">
    <property type="entry name" value="AMP-bd_C"/>
</dbReference>
<dbReference type="PANTHER" id="PTHR43201">
    <property type="entry name" value="ACYL-COA SYNTHETASE"/>
    <property type="match status" value="1"/>
</dbReference>
<keyword evidence="3" id="KW-0479">Metal-binding</keyword>
<dbReference type="Gene3D" id="3.30.300.30">
    <property type="match status" value="1"/>
</dbReference>
<sequence>MAVHDGVAHWHPEGEGAPLHDLTVGEALRRRARKDPQASALVFEDPASGRQLRWTYAELDQQADRVAQALLRWGVRAGDHVAVMAVNSPEWVLLEYGLARIGAVLVTINTALRRDEVGYILAKSKASVFFFNAEQRGYDVSSALSSLRPGLPHLEKLCVIGDAAAPGAIRWDEFLSLADQADPEALAQAEAAVSPSDIAQIQFTSGTTGSPKGAMLRHLSIVNNANLMSARAGFCPDDRLLSAMPLFHTAGCVCNVLGMLMSGGCLVLMPGFDARHMVEFGARERITAINAVPTMYLRMLEELDRLGDRAPDLSSLRIAFTGGTSIPPEMMRRLHDGFGAEPMIIMGMTEASPIITQTSPDDDFEQKISTAGIPLPYTELHIAHPETGVTLKCGEIGELKIRGYQITAGYFDMPDATEKAIDGEGWLSSGDLAVLEADGHLRIVGRIKDMLIRGGENIYPVEIEKFLQSHPDVADAYVVGVPDRDLGEEIFAFVKLRPGVTLLPEALRQHCKDNMSRQKVPRYIHFVDTLPMTANGKVQKFALREMAAAIVSENLGGR</sequence>
<evidence type="ECO:0000256" key="3">
    <source>
        <dbReference type="ARBA" id="ARBA00022723"/>
    </source>
</evidence>
<keyword evidence="7" id="KW-1185">Reference proteome</keyword>
<dbReference type="SUPFAM" id="SSF56801">
    <property type="entry name" value="Acetyl-CoA synthetase-like"/>
    <property type="match status" value="1"/>
</dbReference>
<dbReference type="InterPro" id="IPR000873">
    <property type="entry name" value="AMP-dep_synth/lig_dom"/>
</dbReference>
<dbReference type="EMBL" id="JALPRY010000007">
    <property type="protein sequence ID" value="MCK8779441.1"/>
    <property type="molecule type" value="Genomic_DNA"/>
</dbReference>
<organism evidence="6 7">
    <name type="scientific">Neorhizobium turbinariae</name>
    <dbReference type="NCBI Taxonomy" id="2937795"/>
    <lineage>
        <taxon>Bacteria</taxon>
        <taxon>Pseudomonadati</taxon>
        <taxon>Pseudomonadota</taxon>
        <taxon>Alphaproteobacteria</taxon>
        <taxon>Hyphomicrobiales</taxon>
        <taxon>Rhizobiaceae</taxon>
        <taxon>Rhizobium/Agrobacterium group</taxon>
        <taxon>Neorhizobium</taxon>
    </lineage>
</organism>
<dbReference type="Pfam" id="PF00501">
    <property type="entry name" value="AMP-binding"/>
    <property type="match status" value="1"/>
</dbReference>
<proteinExistence type="inferred from homology"/>
<gene>
    <name evidence="6" type="ORF">M0654_05515</name>
</gene>
<dbReference type="RefSeq" id="WP_248682179.1">
    <property type="nucleotide sequence ID" value="NZ_JALPRY010000007.1"/>
</dbReference>
<name>A0ABT0INI9_9HYPH</name>
<evidence type="ECO:0000313" key="7">
    <source>
        <dbReference type="Proteomes" id="UP001202827"/>
    </source>
</evidence>
<reference evidence="6 7" key="1">
    <citation type="submission" date="2022-04" db="EMBL/GenBank/DDBJ databases">
        <title>Rhizobium coralii sp. nov., isolated from coral Turbinaria peltata.</title>
        <authorList>
            <person name="Sun H."/>
        </authorList>
    </citation>
    <scope>NUCLEOTIDE SEQUENCE [LARGE SCALE GENOMIC DNA]</scope>
    <source>
        <strain evidence="6 7">NTR19</strain>
    </source>
</reference>
<dbReference type="InterPro" id="IPR045851">
    <property type="entry name" value="AMP-bd_C_sf"/>
</dbReference>